<dbReference type="GO" id="GO:0016020">
    <property type="term" value="C:membrane"/>
    <property type="evidence" value="ECO:0007669"/>
    <property type="project" value="UniProtKB-SubCell"/>
</dbReference>
<evidence type="ECO:0000256" key="8">
    <source>
        <dbReference type="ARBA" id="ARBA00023004"/>
    </source>
</evidence>
<keyword evidence="7" id="KW-0560">Oxidoreductase</keyword>
<evidence type="ECO:0000256" key="10">
    <source>
        <dbReference type="ARBA" id="ARBA00023136"/>
    </source>
</evidence>
<reference evidence="11" key="1">
    <citation type="submission" date="2022-04" db="EMBL/GenBank/DDBJ databases">
        <title>Carnegiea gigantea Genome sequencing and assembly v2.</title>
        <authorList>
            <person name="Copetti D."/>
            <person name="Sanderson M.J."/>
            <person name="Burquez A."/>
            <person name="Wojciechowski M.F."/>
        </authorList>
    </citation>
    <scope>NUCLEOTIDE SEQUENCE</scope>
    <source>
        <strain evidence="11">SGP5-SGP5p</strain>
        <tissue evidence="11">Aerial part</tissue>
    </source>
</reference>
<evidence type="ECO:0000256" key="4">
    <source>
        <dbReference type="ARBA" id="ARBA00022692"/>
    </source>
</evidence>
<evidence type="ECO:0000256" key="7">
    <source>
        <dbReference type="ARBA" id="ARBA00023002"/>
    </source>
</evidence>
<keyword evidence="6" id="KW-1133">Transmembrane helix</keyword>
<evidence type="ECO:0000256" key="9">
    <source>
        <dbReference type="ARBA" id="ARBA00023033"/>
    </source>
</evidence>
<evidence type="ECO:0000256" key="3">
    <source>
        <dbReference type="ARBA" id="ARBA00022617"/>
    </source>
</evidence>
<comment type="similarity">
    <text evidence="2">Belongs to the cytochrome P450 family.</text>
</comment>
<keyword evidence="3" id="KW-0349">Heme</keyword>
<keyword evidence="4" id="KW-0812">Transmembrane</keyword>
<keyword evidence="8" id="KW-0408">Iron</keyword>
<gene>
    <name evidence="11" type="ORF">Cgig2_006218</name>
</gene>
<dbReference type="Gene3D" id="1.10.630.10">
    <property type="entry name" value="Cytochrome P450"/>
    <property type="match status" value="1"/>
</dbReference>
<proteinExistence type="inferred from homology"/>
<dbReference type="InterPro" id="IPR050665">
    <property type="entry name" value="Cytochrome_P450_Monooxygen"/>
</dbReference>
<evidence type="ECO:0000256" key="5">
    <source>
        <dbReference type="ARBA" id="ARBA00022723"/>
    </source>
</evidence>
<evidence type="ECO:0008006" key="13">
    <source>
        <dbReference type="Google" id="ProtNLM"/>
    </source>
</evidence>
<organism evidence="11 12">
    <name type="scientific">Carnegiea gigantea</name>
    <dbReference type="NCBI Taxonomy" id="171969"/>
    <lineage>
        <taxon>Eukaryota</taxon>
        <taxon>Viridiplantae</taxon>
        <taxon>Streptophyta</taxon>
        <taxon>Embryophyta</taxon>
        <taxon>Tracheophyta</taxon>
        <taxon>Spermatophyta</taxon>
        <taxon>Magnoliopsida</taxon>
        <taxon>eudicotyledons</taxon>
        <taxon>Gunneridae</taxon>
        <taxon>Pentapetalae</taxon>
        <taxon>Caryophyllales</taxon>
        <taxon>Cactineae</taxon>
        <taxon>Cactaceae</taxon>
        <taxon>Cactoideae</taxon>
        <taxon>Echinocereeae</taxon>
        <taxon>Carnegiea</taxon>
    </lineage>
</organism>
<comment type="subcellular location">
    <subcellularLocation>
        <location evidence="1">Membrane</location>
    </subcellularLocation>
</comment>
<dbReference type="GO" id="GO:0016705">
    <property type="term" value="F:oxidoreductase activity, acting on paired donors, with incorporation or reduction of molecular oxygen"/>
    <property type="evidence" value="ECO:0007669"/>
    <property type="project" value="InterPro"/>
</dbReference>
<evidence type="ECO:0000313" key="11">
    <source>
        <dbReference type="EMBL" id="KAJ8452413.1"/>
    </source>
</evidence>
<dbReference type="GO" id="GO:0020037">
    <property type="term" value="F:heme binding"/>
    <property type="evidence" value="ECO:0007669"/>
    <property type="project" value="InterPro"/>
</dbReference>
<keyword evidence="9" id="KW-0503">Monooxygenase</keyword>
<dbReference type="PANTHER" id="PTHR24282">
    <property type="entry name" value="CYTOCHROME P450 FAMILY MEMBER"/>
    <property type="match status" value="1"/>
</dbReference>
<dbReference type="SUPFAM" id="SSF48264">
    <property type="entry name" value="Cytochrome P450"/>
    <property type="match status" value="1"/>
</dbReference>
<evidence type="ECO:0000256" key="1">
    <source>
        <dbReference type="ARBA" id="ARBA00004370"/>
    </source>
</evidence>
<keyword evidence="10" id="KW-0472">Membrane</keyword>
<keyword evidence="12" id="KW-1185">Reference proteome</keyword>
<dbReference type="Pfam" id="PF00067">
    <property type="entry name" value="p450"/>
    <property type="match status" value="1"/>
</dbReference>
<accession>A0A9Q1QR99</accession>
<dbReference type="EMBL" id="JAKOGI010000005">
    <property type="protein sequence ID" value="KAJ8452413.1"/>
    <property type="molecule type" value="Genomic_DNA"/>
</dbReference>
<protein>
    <recommendedName>
        <fullName evidence="13">Cytochrome P450</fullName>
    </recommendedName>
</protein>
<dbReference type="GO" id="GO:0004497">
    <property type="term" value="F:monooxygenase activity"/>
    <property type="evidence" value="ECO:0007669"/>
    <property type="project" value="UniProtKB-KW"/>
</dbReference>
<dbReference type="InterPro" id="IPR036396">
    <property type="entry name" value="Cyt_P450_sf"/>
</dbReference>
<evidence type="ECO:0000256" key="6">
    <source>
        <dbReference type="ARBA" id="ARBA00022989"/>
    </source>
</evidence>
<keyword evidence="5" id="KW-0479">Metal-binding</keyword>
<comment type="caution">
    <text evidence="11">The sequence shown here is derived from an EMBL/GenBank/DDBJ whole genome shotgun (WGS) entry which is preliminary data.</text>
</comment>
<evidence type="ECO:0000256" key="2">
    <source>
        <dbReference type="ARBA" id="ARBA00010617"/>
    </source>
</evidence>
<dbReference type="PANTHER" id="PTHR24282:SF255">
    <property type="entry name" value="CYTOCHROME P450 72A11-RELATED"/>
    <property type="match status" value="1"/>
</dbReference>
<dbReference type="OrthoDB" id="1470350at2759"/>
<dbReference type="GO" id="GO:0005506">
    <property type="term" value="F:iron ion binding"/>
    <property type="evidence" value="ECO:0007669"/>
    <property type="project" value="InterPro"/>
</dbReference>
<dbReference type="Gene3D" id="1.20.120.990">
    <property type="entry name" value="Glycosyltransferase family 88, C-terminal domain"/>
    <property type="match status" value="1"/>
</dbReference>
<dbReference type="InterPro" id="IPR001128">
    <property type="entry name" value="Cyt_P450"/>
</dbReference>
<dbReference type="AlphaFoldDB" id="A0A9Q1QR99"/>
<dbReference type="Proteomes" id="UP001153076">
    <property type="component" value="Unassembled WGS sequence"/>
</dbReference>
<evidence type="ECO:0000313" key="12">
    <source>
        <dbReference type="Proteomes" id="UP001153076"/>
    </source>
</evidence>
<sequence length="258" mass="29773">MIALSMTLQRFSWKASLSYVHSPITMTRVLRFVIYYDEQWAQYRKMINPAFHTQNIKQLVVAVQSSRRYFTEGTNHSLALKMLQLVYIPGVRYIPTARNRRFEEISDQIQALLKGMIDKRKEAMASGEAAKTELLGILLDCHLKEIQATAATNMKNQQLISLPEMIDDCKLLYLAGQETASILLVTMILHEVLRMYAPAKLRRRIYKNTKVGELSLPRGALIEFEVICTHRDKELWSEDAEEFNPERFSECAQGRNSP</sequence>
<name>A0A9Q1QR99_9CARY</name>